<dbReference type="PANTHER" id="PTHR10871:SF8">
    <property type="entry name" value="SMALL RIBOSOMAL SUBUNIT PROTEIN US13M"/>
    <property type="match status" value="1"/>
</dbReference>
<evidence type="ECO:0000256" key="5">
    <source>
        <dbReference type="ARBA" id="ARBA00022980"/>
    </source>
</evidence>
<dbReference type="Gene3D" id="4.10.910.10">
    <property type="entry name" value="30s ribosomal protein s13, domain 2"/>
    <property type="match status" value="1"/>
</dbReference>
<dbReference type="Pfam" id="PF00416">
    <property type="entry name" value="Ribosomal_S13"/>
    <property type="match status" value="1"/>
</dbReference>
<comment type="subunit">
    <text evidence="9">Part of the small ribosomal subunit.</text>
</comment>
<dbReference type="GeneID" id="35414631"/>
<dbReference type="InterPro" id="IPR010979">
    <property type="entry name" value="Ribosomal_uS13-like_H2TH"/>
</dbReference>
<dbReference type="GO" id="GO:0015935">
    <property type="term" value="C:small ribosomal subunit"/>
    <property type="evidence" value="ECO:0007669"/>
    <property type="project" value="TreeGrafter"/>
</dbReference>
<dbReference type="InterPro" id="IPR001892">
    <property type="entry name" value="Ribosomal_uS13"/>
</dbReference>
<accession>A0A1S5R1Y3</accession>
<dbReference type="GO" id="GO:0006412">
    <property type="term" value="P:translation"/>
    <property type="evidence" value="ECO:0007669"/>
    <property type="project" value="InterPro"/>
</dbReference>
<dbReference type="PROSITE" id="PS50159">
    <property type="entry name" value="RIBOSOMAL_S13_2"/>
    <property type="match status" value="1"/>
</dbReference>
<evidence type="ECO:0000256" key="8">
    <source>
        <dbReference type="ARBA" id="ARBA00037439"/>
    </source>
</evidence>
<keyword evidence="7 12" id="KW-0687">Ribonucleoprotein</keyword>
<dbReference type="PIRSF" id="PIRSF002134">
    <property type="entry name" value="Ribosomal_S13"/>
    <property type="match status" value="1"/>
</dbReference>
<evidence type="ECO:0000256" key="7">
    <source>
        <dbReference type="ARBA" id="ARBA00023274"/>
    </source>
</evidence>
<evidence type="ECO:0000256" key="12">
    <source>
        <dbReference type="RuleBase" id="RU003830"/>
    </source>
</evidence>
<dbReference type="InterPro" id="IPR027437">
    <property type="entry name" value="Rbsml_uS13_C"/>
</dbReference>
<dbReference type="GO" id="GO:0005739">
    <property type="term" value="C:mitochondrion"/>
    <property type="evidence" value="ECO:0007669"/>
    <property type="project" value="UniProtKB-SubCell"/>
</dbReference>
<protein>
    <recommendedName>
        <fullName evidence="10">Small ribosomal subunit protein uS13m</fullName>
    </recommendedName>
    <alternativeName>
        <fullName evidence="11">Ribosomal protein S13, mitochondrial</fullName>
    </alternativeName>
</protein>
<dbReference type="PANTHER" id="PTHR10871">
    <property type="entry name" value="30S RIBOSOMAL PROTEIN S13/40S RIBOSOMAL PROTEIN S18"/>
    <property type="match status" value="1"/>
</dbReference>
<evidence type="ECO:0000256" key="4">
    <source>
        <dbReference type="ARBA" id="ARBA00022884"/>
    </source>
</evidence>
<gene>
    <name evidence="13" type="primary">rps13</name>
</gene>
<evidence type="ECO:0000256" key="10">
    <source>
        <dbReference type="ARBA" id="ARBA00040757"/>
    </source>
</evidence>
<evidence type="ECO:0000256" key="3">
    <source>
        <dbReference type="ARBA" id="ARBA00022730"/>
    </source>
</evidence>
<dbReference type="AlphaFoldDB" id="A0A1S5R1Y3"/>
<sequence>MVYIFNTSLRDNKKIRQELQEVIGIGKLKANQICDKLGLNPNLRVNQLSLTQTDMLIKSVDQNYYIGSELKKMIKDDIKRLIRIGCYRGFRHVQKLPVRGQRTHTNAKTVKKRGIIFVIQKKNEARVLKTMGVKRKLK</sequence>
<evidence type="ECO:0000256" key="9">
    <source>
        <dbReference type="ARBA" id="ARBA00038537"/>
    </source>
</evidence>
<keyword evidence="3" id="KW-0699">rRNA-binding</keyword>
<dbReference type="EMBL" id="KX013548">
    <property type="protein sequence ID" value="ANA57088.1"/>
    <property type="molecule type" value="Genomic_DNA"/>
</dbReference>
<name>A0A1S5R1Y3_9CHLO</name>
<dbReference type="HAMAP" id="MF_01315">
    <property type="entry name" value="Ribosomal_uS13"/>
    <property type="match status" value="1"/>
</dbReference>
<dbReference type="InterPro" id="IPR018269">
    <property type="entry name" value="Ribosomal_uS13_CS"/>
</dbReference>
<evidence type="ECO:0000313" key="13">
    <source>
        <dbReference type="EMBL" id="ANA57088.1"/>
    </source>
</evidence>
<proteinExistence type="inferred from homology"/>
<dbReference type="RefSeq" id="YP_009449544.1">
    <property type="nucleotide sequence ID" value="NC_036614.1"/>
</dbReference>
<dbReference type="GO" id="GO:0019843">
    <property type="term" value="F:rRNA binding"/>
    <property type="evidence" value="ECO:0007669"/>
    <property type="project" value="UniProtKB-KW"/>
</dbReference>
<evidence type="ECO:0000256" key="2">
    <source>
        <dbReference type="ARBA" id="ARBA00008080"/>
    </source>
</evidence>
<organism evidence="13">
    <name type="scientific">Cymbomonas tetramitiformis</name>
    <dbReference type="NCBI Taxonomy" id="36881"/>
    <lineage>
        <taxon>Eukaryota</taxon>
        <taxon>Viridiplantae</taxon>
        <taxon>Chlorophyta</taxon>
        <taxon>Pyramimonadophyceae</taxon>
        <taxon>Pyramimonadales</taxon>
        <taxon>Pyramimonadaceae</taxon>
        <taxon>Cymbomonas</taxon>
    </lineage>
</organism>
<dbReference type="PROSITE" id="PS00646">
    <property type="entry name" value="RIBOSOMAL_S13_1"/>
    <property type="match status" value="1"/>
</dbReference>
<evidence type="ECO:0000256" key="11">
    <source>
        <dbReference type="ARBA" id="ARBA00042802"/>
    </source>
</evidence>
<comment type="function">
    <text evidence="8">Located at the top of the head of the small subunit, it contacts several helices of the 18S rRNA.</text>
</comment>
<keyword evidence="6 13" id="KW-0496">Mitochondrion</keyword>
<reference evidence="13" key="1">
    <citation type="journal article" date="2017" name="J. Phycol.">
        <title>Complete mitochondrial genomes of prasinophyte algae Pyramimonas parkeae and Cymbomonas tetramitiformis.</title>
        <authorList>
            <person name="Satjarak A."/>
            <person name="Burns J.A."/>
            <person name="Kim E."/>
            <person name="Graham L.E."/>
        </authorList>
    </citation>
    <scope>NUCLEOTIDE SEQUENCE</scope>
    <source>
        <strain evidence="13">PLY262</strain>
    </source>
</reference>
<comment type="similarity">
    <text evidence="2 12">Belongs to the universal ribosomal protein uS13 family.</text>
</comment>
<dbReference type="Gene3D" id="1.10.8.50">
    <property type="match status" value="1"/>
</dbReference>
<keyword evidence="5 12" id="KW-0689">Ribosomal protein</keyword>
<dbReference type="SUPFAM" id="SSF46946">
    <property type="entry name" value="S13-like H2TH domain"/>
    <property type="match status" value="1"/>
</dbReference>
<geneLocation type="mitochondrion" evidence="13"/>
<evidence type="ECO:0000256" key="1">
    <source>
        <dbReference type="ARBA" id="ARBA00004173"/>
    </source>
</evidence>
<evidence type="ECO:0000256" key="6">
    <source>
        <dbReference type="ARBA" id="ARBA00023128"/>
    </source>
</evidence>
<dbReference type="GO" id="GO:0003735">
    <property type="term" value="F:structural constituent of ribosome"/>
    <property type="evidence" value="ECO:0007669"/>
    <property type="project" value="InterPro"/>
</dbReference>
<keyword evidence="4" id="KW-0694">RNA-binding</keyword>
<comment type="subcellular location">
    <subcellularLocation>
        <location evidence="1">Mitochondrion</location>
    </subcellularLocation>
</comment>